<organism evidence="1 2">
    <name type="scientific">Pseudoalteromonas haloplanktis</name>
    <name type="common">Alteromonas haloplanktis</name>
    <dbReference type="NCBI Taxonomy" id="228"/>
    <lineage>
        <taxon>Bacteria</taxon>
        <taxon>Pseudomonadati</taxon>
        <taxon>Pseudomonadota</taxon>
        <taxon>Gammaproteobacteria</taxon>
        <taxon>Alteromonadales</taxon>
        <taxon>Pseudoalteromonadaceae</taxon>
        <taxon>Pseudoalteromonas</taxon>
    </lineage>
</organism>
<evidence type="ECO:0008006" key="3">
    <source>
        <dbReference type="Google" id="ProtNLM"/>
    </source>
</evidence>
<gene>
    <name evidence="1" type="ORF">RC083_06795</name>
</gene>
<dbReference type="RefSeq" id="WP_309038671.1">
    <property type="nucleotide sequence ID" value="NZ_JAVIFY010000004.1"/>
</dbReference>
<accession>A0ABU1B9U1</accession>
<keyword evidence="2" id="KW-1185">Reference proteome</keyword>
<dbReference type="EMBL" id="JAVIFY010000004">
    <property type="protein sequence ID" value="MDQ9091298.1"/>
    <property type="molecule type" value="Genomic_DNA"/>
</dbReference>
<proteinExistence type="predicted"/>
<name>A0ABU1B9U1_PSEHA</name>
<protein>
    <recommendedName>
        <fullName evidence="3">Lipid/polyisoprenoid-binding YceI-like domain-containing protein</fullName>
    </recommendedName>
</protein>
<comment type="caution">
    <text evidence="1">The sequence shown here is derived from an EMBL/GenBank/DDBJ whole genome shotgun (WGS) entry which is preliminary data.</text>
</comment>
<evidence type="ECO:0000313" key="2">
    <source>
        <dbReference type="Proteomes" id="UP001226574"/>
    </source>
</evidence>
<sequence length="172" mass="19089">MVKKLIIAFIFVSFILPAQEQRTVEIETTLSKNDFFDFSITSIRFNPDELLVNYKEALGTFEPITTDLVIKTNIPTSDASIEHVLRLSSNTLGCTDENNQVISSALTDGLVSLKVGVDQSVFDETSSLQLPFNVDNDGYHGSEQKFILSFGQLPDNAFLCQGEISVLVEFNI</sequence>
<dbReference type="Proteomes" id="UP001226574">
    <property type="component" value="Unassembled WGS sequence"/>
</dbReference>
<evidence type="ECO:0000313" key="1">
    <source>
        <dbReference type="EMBL" id="MDQ9091298.1"/>
    </source>
</evidence>
<reference evidence="1 2" key="1">
    <citation type="submission" date="2023-08" db="EMBL/GenBank/DDBJ databases">
        <title>Pseudoalteromonas haloplanktis LL1 genome.</title>
        <authorList>
            <person name="Wu S."/>
        </authorList>
    </citation>
    <scope>NUCLEOTIDE SEQUENCE [LARGE SCALE GENOMIC DNA]</scope>
    <source>
        <strain evidence="1 2">LL1</strain>
    </source>
</reference>